<dbReference type="PANTHER" id="PTHR10067">
    <property type="entry name" value="PHOSPHATIDYLSERINE DECARBOXYLASE"/>
    <property type="match status" value="1"/>
</dbReference>
<dbReference type="GO" id="GO:0008654">
    <property type="term" value="P:phospholipid biosynthetic process"/>
    <property type="evidence" value="ECO:0007669"/>
    <property type="project" value="InterPro"/>
</dbReference>
<accession>A0AAJ0CKT0</accession>
<evidence type="ECO:0008006" key="5">
    <source>
        <dbReference type="Google" id="ProtNLM"/>
    </source>
</evidence>
<dbReference type="GO" id="GO:0004609">
    <property type="term" value="F:phosphatidylserine decarboxylase activity"/>
    <property type="evidence" value="ECO:0007669"/>
    <property type="project" value="InterPro"/>
</dbReference>
<dbReference type="PANTHER" id="PTHR10067:SF13">
    <property type="entry name" value="PHOSPHATIDYLSERINE DECARBOXYLASE"/>
    <property type="match status" value="1"/>
</dbReference>
<keyword evidence="2" id="KW-0456">Lyase</keyword>
<gene>
    <name evidence="3" type="ORF">QQS21_008837</name>
</gene>
<evidence type="ECO:0000256" key="1">
    <source>
        <dbReference type="ARBA" id="ARBA00022793"/>
    </source>
</evidence>
<dbReference type="InterPro" id="IPR003817">
    <property type="entry name" value="PS_Dcarbxylase"/>
</dbReference>
<keyword evidence="1" id="KW-0210">Decarboxylase</keyword>
<dbReference type="Pfam" id="PF02666">
    <property type="entry name" value="PS_Dcarbxylase"/>
    <property type="match status" value="1"/>
</dbReference>
<proteinExistence type="predicted"/>
<protein>
    <recommendedName>
        <fullName evidence="5">Phosphatidylserine decarboxylase</fullName>
    </recommendedName>
</protein>
<keyword evidence="4" id="KW-1185">Reference proteome</keyword>
<dbReference type="AlphaFoldDB" id="A0AAJ0CKT0"/>
<dbReference type="EMBL" id="JASWJB010000210">
    <property type="protein sequence ID" value="KAK2593464.1"/>
    <property type="molecule type" value="Genomic_DNA"/>
</dbReference>
<organism evidence="3 4">
    <name type="scientific">Conoideocrella luteorostrata</name>
    <dbReference type="NCBI Taxonomy" id="1105319"/>
    <lineage>
        <taxon>Eukaryota</taxon>
        <taxon>Fungi</taxon>
        <taxon>Dikarya</taxon>
        <taxon>Ascomycota</taxon>
        <taxon>Pezizomycotina</taxon>
        <taxon>Sordariomycetes</taxon>
        <taxon>Hypocreomycetidae</taxon>
        <taxon>Hypocreales</taxon>
        <taxon>Clavicipitaceae</taxon>
        <taxon>Conoideocrella</taxon>
    </lineage>
</organism>
<evidence type="ECO:0000313" key="4">
    <source>
        <dbReference type="Proteomes" id="UP001251528"/>
    </source>
</evidence>
<evidence type="ECO:0000313" key="3">
    <source>
        <dbReference type="EMBL" id="KAK2593464.1"/>
    </source>
</evidence>
<sequence length="439" mass="49006">MTTPLQFPIQSNEDVPGLPFPLPDIKDVPPFINSLILLIDPSAEKGREMLQEAINKALEFQVDVQLKWKINTVDMFLRFAAGHLKWIPTEDHSGNTIYLTICLFYFILDQDPVSGMQTKIVPSEVDRPLTVISQWITMFAMRVGDFMSTEASLTPESLASFENQKDFHMEEALYPPGGFKTFNQLFCRHLKPGRRPIVGDDKTIVFPADSRYDCAAPVNNDSTVTIKQLPWSINALLRGSAYSGEFAGGTWMHSFLGPRDYHRQHAPVSGKVLEAKVIQGLCYLEVDVEKKDKSGKSILRPHRSWETPKFQLRPDEPFDEVGAPNTAGYQFIQTHGCIIIENPVVGLVAVLPVGMAYVSSVNLSVQSRYETNGPLPSYVNKGDEISNFQFGGSDIVVVFQGRKPGWQGKPGPPGVKITAKPDQHYNYGEELAIVTDDLF</sequence>
<dbReference type="Proteomes" id="UP001251528">
    <property type="component" value="Unassembled WGS sequence"/>
</dbReference>
<reference evidence="3" key="1">
    <citation type="submission" date="2023-06" db="EMBL/GenBank/DDBJ databases">
        <title>Conoideocrella luteorostrata (Hypocreales: Clavicipitaceae), a potential biocontrol fungus for elongate hemlock scale in United States Christmas tree production areas.</title>
        <authorList>
            <person name="Barrett H."/>
            <person name="Lovett B."/>
            <person name="Macias A.M."/>
            <person name="Stajich J.E."/>
            <person name="Kasson M.T."/>
        </authorList>
    </citation>
    <scope>NUCLEOTIDE SEQUENCE</scope>
    <source>
        <strain evidence="3">ARSEF 14590</strain>
    </source>
</reference>
<comment type="caution">
    <text evidence="3">The sequence shown here is derived from an EMBL/GenBank/DDBJ whole genome shotgun (WGS) entry which is preliminary data.</text>
</comment>
<name>A0AAJ0CKT0_9HYPO</name>
<evidence type="ECO:0000256" key="2">
    <source>
        <dbReference type="ARBA" id="ARBA00023239"/>
    </source>
</evidence>